<evidence type="ECO:0000256" key="1">
    <source>
        <dbReference type="SAM" id="MobiDB-lite"/>
    </source>
</evidence>
<name>A0AAE0ZAI4_9GAST</name>
<keyword evidence="3" id="KW-1185">Reference proteome</keyword>
<comment type="caution">
    <text evidence="2">The sequence shown here is derived from an EMBL/GenBank/DDBJ whole genome shotgun (WGS) entry which is preliminary data.</text>
</comment>
<organism evidence="2 3">
    <name type="scientific">Elysia crispata</name>
    <name type="common">lettuce slug</name>
    <dbReference type="NCBI Taxonomy" id="231223"/>
    <lineage>
        <taxon>Eukaryota</taxon>
        <taxon>Metazoa</taxon>
        <taxon>Spiralia</taxon>
        <taxon>Lophotrochozoa</taxon>
        <taxon>Mollusca</taxon>
        <taxon>Gastropoda</taxon>
        <taxon>Heterobranchia</taxon>
        <taxon>Euthyneura</taxon>
        <taxon>Panpulmonata</taxon>
        <taxon>Sacoglossa</taxon>
        <taxon>Placobranchoidea</taxon>
        <taxon>Plakobranchidae</taxon>
        <taxon>Elysia</taxon>
    </lineage>
</organism>
<feature type="region of interest" description="Disordered" evidence="1">
    <location>
        <begin position="1"/>
        <end position="25"/>
    </location>
</feature>
<protein>
    <submittedName>
        <fullName evidence="2">Uncharacterized protein</fullName>
    </submittedName>
</protein>
<dbReference type="EMBL" id="JAWDGP010004349">
    <property type="protein sequence ID" value="KAK3765086.1"/>
    <property type="molecule type" value="Genomic_DNA"/>
</dbReference>
<proteinExistence type="predicted"/>
<gene>
    <name evidence="2" type="ORF">RRG08_040817</name>
</gene>
<evidence type="ECO:0000313" key="3">
    <source>
        <dbReference type="Proteomes" id="UP001283361"/>
    </source>
</evidence>
<dbReference type="Proteomes" id="UP001283361">
    <property type="component" value="Unassembled WGS sequence"/>
</dbReference>
<sequence length="91" mass="10614">MEREDRKRRSERGGQKEEDRKRKIERAELKEPVKVHASKEELGEPFAVNVKQEHLGVCRTVLDPLTHTQDLMVLEAPDSPDALSLRLWRSK</sequence>
<accession>A0AAE0ZAI4</accession>
<evidence type="ECO:0000313" key="2">
    <source>
        <dbReference type="EMBL" id="KAK3765086.1"/>
    </source>
</evidence>
<dbReference type="AlphaFoldDB" id="A0AAE0ZAI4"/>
<reference evidence="2" key="1">
    <citation type="journal article" date="2023" name="G3 (Bethesda)">
        <title>A reference genome for the long-term kleptoplast-retaining sea slug Elysia crispata morphotype clarki.</title>
        <authorList>
            <person name="Eastman K.E."/>
            <person name="Pendleton A.L."/>
            <person name="Shaikh M.A."/>
            <person name="Suttiyut T."/>
            <person name="Ogas R."/>
            <person name="Tomko P."/>
            <person name="Gavelis G."/>
            <person name="Widhalm J.R."/>
            <person name="Wisecaver J.H."/>
        </authorList>
    </citation>
    <scope>NUCLEOTIDE SEQUENCE</scope>
    <source>
        <strain evidence="2">ECLA1</strain>
    </source>
</reference>